<keyword evidence="3" id="KW-1185">Reference proteome</keyword>
<feature type="region of interest" description="Disordered" evidence="1">
    <location>
        <begin position="306"/>
        <end position="336"/>
    </location>
</feature>
<feature type="compositionally biased region" description="Basic and acidic residues" evidence="1">
    <location>
        <begin position="479"/>
        <end position="488"/>
    </location>
</feature>
<comment type="caution">
    <text evidence="2">The sequence shown here is derived from an EMBL/GenBank/DDBJ whole genome shotgun (WGS) entry which is preliminary data.</text>
</comment>
<accession>A0ABQ5EQD9</accession>
<feature type="compositionally biased region" description="Low complexity" evidence="1">
    <location>
        <begin position="150"/>
        <end position="159"/>
    </location>
</feature>
<evidence type="ECO:0000313" key="3">
    <source>
        <dbReference type="Proteomes" id="UP001151760"/>
    </source>
</evidence>
<reference evidence="2" key="1">
    <citation type="journal article" date="2022" name="Int. J. Mol. Sci.">
        <title>Draft Genome of Tanacetum Coccineum: Genomic Comparison of Closely Related Tanacetum-Family Plants.</title>
        <authorList>
            <person name="Yamashiro T."/>
            <person name="Shiraishi A."/>
            <person name="Nakayama K."/>
            <person name="Satake H."/>
        </authorList>
    </citation>
    <scope>NUCLEOTIDE SEQUENCE</scope>
</reference>
<reference evidence="2" key="2">
    <citation type="submission" date="2022-01" db="EMBL/GenBank/DDBJ databases">
        <authorList>
            <person name="Yamashiro T."/>
            <person name="Shiraishi A."/>
            <person name="Satake H."/>
            <person name="Nakayama K."/>
        </authorList>
    </citation>
    <scope>NUCLEOTIDE SEQUENCE</scope>
</reference>
<feature type="compositionally biased region" description="Polar residues" evidence="1">
    <location>
        <begin position="164"/>
        <end position="175"/>
    </location>
</feature>
<evidence type="ECO:0000256" key="1">
    <source>
        <dbReference type="SAM" id="MobiDB-lite"/>
    </source>
</evidence>
<evidence type="ECO:0000313" key="2">
    <source>
        <dbReference type="EMBL" id="GJT52987.1"/>
    </source>
</evidence>
<dbReference type="Proteomes" id="UP001151760">
    <property type="component" value="Unassembled WGS sequence"/>
</dbReference>
<feature type="region of interest" description="Disordered" evidence="1">
    <location>
        <begin position="469"/>
        <end position="495"/>
    </location>
</feature>
<protein>
    <submittedName>
        <fullName evidence="2">Uncharacterized protein</fullName>
    </submittedName>
</protein>
<name>A0ABQ5EQD9_9ASTR</name>
<feature type="region of interest" description="Disordered" evidence="1">
    <location>
        <begin position="139"/>
        <end position="193"/>
    </location>
</feature>
<feature type="compositionally biased region" description="Basic and acidic residues" evidence="1">
    <location>
        <begin position="316"/>
        <end position="328"/>
    </location>
</feature>
<dbReference type="EMBL" id="BQNB010016547">
    <property type="protein sequence ID" value="GJT52987.1"/>
    <property type="molecule type" value="Genomic_DNA"/>
</dbReference>
<organism evidence="2 3">
    <name type="scientific">Tanacetum coccineum</name>
    <dbReference type="NCBI Taxonomy" id="301880"/>
    <lineage>
        <taxon>Eukaryota</taxon>
        <taxon>Viridiplantae</taxon>
        <taxon>Streptophyta</taxon>
        <taxon>Embryophyta</taxon>
        <taxon>Tracheophyta</taxon>
        <taxon>Spermatophyta</taxon>
        <taxon>Magnoliopsida</taxon>
        <taxon>eudicotyledons</taxon>
        <taxon>Gunneridae</taxon>
        <taxon>Pentapetalae</taxon>
        <taxon>asterids</taxon>
        <taxon>campanulids</taxon>
        <taxon>Asterales</taxon>
        <taxon>Asteraceae</taxon>
        <taxon>Asteroideae</taxon>
        <taxon>Anthemideae</taxon>
        <taxon>Anthemidinae</taxon>
        <taxon>Tanacetum</taxon>
    </lineage>
</organism>
<sequence length="520" mass="57197">MANQEQPFVAAKQVGFNLEDIILNPNNEVALLYLKHNNKDHFKCVSDFISKCVLLNPTGGIYGEVGVNTFRNIIGAYYLPHSSEYVAPPSIDIVRPWFETIGCGEAVPTKGTLKKSLLPPRWRLLMAQIIQCLGGTKPGAKLGHKKHSTSSKQSSVSSKEATKGGSSKAPTSSKTGHSKKRKESSSAMDSNPIQPLVSTLVDIGMHKEDQQHIYSTSFIIYSESALGNDVSAVSTAEADPRISAPRLETVFTQPITGKRASLVTRQTKEETSSSIKLEDLAKLVSHVQPSFKDLDSPKDDLVITVDDTDEDEEDEIHAATNDKTKDTSVPKSSSQTSQIQELTNQVLILPVLKAYKLLNELLVKSLKTKFSNILSTHDFSSSLLTELKDLPSKFNEMAEKVEGLKNQVHELKIELLGDLKEIPTKLKDFTKTVTSLTSQVIELKSLVNLLHMLLTNFLRSLTSASSKARVHSVPSAGLDDTRPTEGEKGTQYSSKPLHYKKKGHLVGTQKVSPKDENMMY</sequence>
<gene>
    <name evidence="2" type="ORF">Tco_0988041</name>
</gene>
<proteinExistence type="predicted"/>
<feature type="compositionally biased region" description="Acidic residues" evidence="1">
    <location>
        <begin position="306"/>
        <end position="315"/>
    </location>
</feature>